<evidence type="ECO:0000259" key="3">
    <source>
        <dbReference type="SMART" id="SM00235"/>
    </source>
</evidence>
<feature type="region of interest" description="Disordered" evidence="2">
    <location>
        <begin position="428"/>
        <end position="461"/>
    </location>
</feature>
<dbReference type="InterPro" id="IPR006026">
    <property type="entry name" value="Peptidase_Metallo"/>
</dbReference>
<evidence type="ECO:0000313" key="4">
    <source>
        <dbReference type="EMBL" id="GAU88695.1"/>
    </source>
</evidence>
<dbReference type="GO" id="GO:0004222">
    <property type="term" value="F:metalloendopeptidase activity"/>
    <property type="evidence" value="ECO:0007669"/>
    <property type="project" value="UniProtKB-UniRule"/>
</dbReference>
<dbReference type="PANTHER" id="PTHR10127">
    <property type="entry name" value="DISCOIDIN, CUB, EGF, LAMININ , AND ZINC METALLOPROTEASE DOMAIN CONTAINING"/>
    <property type="match status" value="1"/>
</dbReference>
<feature type="compositionally biased region" description="Pro residues" evidence="2">
    <location>
        <begin position="428"/>
        <end position="452"/>
    </location>
</feature>
<comment type="caution">
    <text evidence="4">The sequence shown here is derived from an EMBL/GenBank/DDBJ whole genome shotgun (WGS) entry which is preliminary data.</text>
</comment>
<dbReference type="PANTHER" id="PTHR10127:SF850">
    <property type="entry name" value="METALLOENDOPEPTIDASE"/>
    <property type="match status" value="1"/>
</dbReference>
<dbReference type="AlphaFoldDB" id="A0A1D1UJY2"/>
<dbReference type="SUPFAM" id="SSF55486">
    <property type="entry name" value="Metalloproteases ('zincins'), catalytic domain"/>
    <property type="match status" value="1"/>
</dbReference>
<organism evidence="4 5">
    <name type="scientific">Ramazzottius varieornatus</name>
    <name type="common">Water bear</name>
    <name type="synonym">Tardigrade</name>
    <dbReference type="NCBI Taxonomy" id="947166"/>
    <lineage>
        <taxon>Eukaryota</taxon>
        <taxon>Metazoa</taxon>
        <taxon>Ecdysozoa</taxon>
        <taxon>Tardigrada</taxon>
        <taxon>Eutardigrada</taxon>
        <taxon>Parachela</taxon>
        <taxon>Hypsibioidea</taxon>
        <taxon>Ramazzottiidae</taxon>
        <taxon>Ramazzottius</taxon>
    </lineage>
</organism>
<dbReference type="Pfam" id="PF01400">
    <property type="entry name" value="Astacin"/>
    <property type="match status" value="1"/>
</dbReference>
<sequence>MGISFRSGAFFLLVVTGSLNSTRLAEGRKNHHRTINSDPTFSRWPNRTSIPYYLDLNYTSAEVTLIRKGLAKFQADMQGCLTFVEVPAGDPRFKIHVTPFNDTGDFQSFCYTYQGQTNPLVNNGATEQRLIITRGRYGCLDGSLRSIMKYWAIVVGKRNEHQRGDREKCIRVHQENVVIKHSYRLYNTSEANWALRPYDFCSITHNEPSDYAAEGTVAFDILTDPKAVSRSAQISLYDCQLISIMYNCPTTRCQTLDCAAARAAALLTTTPIPALGSITSSSTLSSGTFAGLTTQSSASTIAHRLPHPQPSSISRLRVQPQNSLPLPPPAQQLQRLPLCQLLLVLPLHLPRPLPRKPFCDIINAVAWGNVSPILPFFDFTAQPLPQRPRPQVPRLPLLLPPVAQAWHRLLLLLSRQPLRCPLPLPPQLPPVPPPRFRLPPPSSPRPLTPLLPPRAAWQAPP</sequence>
<dbReference type="InterPro" id="IPR024079">
    <property type="entry name" value="MetalloPept_cat_dom_sf"/>
</dbReference>
<dbReference type="SMART" id="SM00235">
    <property type="entry name" value="ZnMc"/>
    <property type="match status" value="1"/>
</dbReference>
<dbReference type="OrthoDB" id="10526165at2759"/>
<keyword evidence="5" id="KW-1185">Reference proteome</keyword>
<proteinExistence type="predicted"/>
<dbReference type="PRINTS" id="PR00480">
    <property type="entry name" value="ASTACIN"/>
</dbReference>
<reference evidence="4 5" key="1">
    <citation type="journal article" date="2016" name="Nat. Commun.">
        <title>Extremotolerant tardigrade genome and improved radiotolerance of human cultured cells by tardigrade-unique protein.</title>
        <authorList>
            <person name="Hashimoto T."/>
            <person name="Horikawa D.D."/>
            <person name="Saito Y."/>
            <person name="Kuwahara H."/>
            <person name="Kozuka-Hata H."/>
            <person name="Shin-I T."/>
            <person name="Minakuchi Y."/>
            <person name="Ohishi K."/>
            <person name="Motoyama A."/>
            <person name="Aizu T."/>
            <person name="Enomoto A."/>
            <person name="Kondo K."/>
            <person name="Tanaka S."/>
            <person name="Hara Y."/>
            <person name="Koshikawa S."/>
            <person name="Sagara H."/>
            <person name="Miura T."/>
            <person name="Yokobori S."/>
            <person name="Miyagawa K."/>
            <person name="Suzuki Y."/>
            <person name="Kubo T."/>
            <person name="Oyama M."/>
            <person name="Kohara Y."/>
            <person name="Fujiyama A."/>
            <person name="Arakawa K."/>
            <person name="Katayama T."/>
            <person name="Toyoda A."/>
            <person name="Kunieda T."/>
        </authorList>
    </citation>
    <scope>NUCLEOTIDE SEQUENCE [LARGE SCALE GENOMIC DNA]</scope>
    <source>
        <strain evidence="4 5">YOKOZUNA-1</strain>
    </source>
</reference>
<keyword evidence="1" id="KW-0479">Metal-binding</keyword>
<name>A0A1D1UJY2_RAMVA</name>
<feature type="chain" id="PRO_5008811088" description="Metalloendopeptidase" evidence="1">
    <location>
        <begin position="28"/>
        <end position="461"/>
    </location>
</feature>
<feature type="signal peptide" evidence="1">
    <location>
        <begin position="1"/>
        <end position="27"/>
    </location>
</feature>
<accession>A0A1D1UJY2</accession>
<evidence type="ECO:0000313" key="5">
    <source>
        <dbReference type="Proteomes" id="UP000186922"/>
    </source>
</evidence>
<protein>
    <recommendedName>
        <fullName evidence="1">Metalloendopeptidase</fullName>
        <ecNumber evidence="1">3.4.24.-</ecNumber>
    </recommendedName>
</protein>
<dbReference type="Proteomes" id="UP000186922">
    <property type="component" value="Unassembled WGS sequence"/>
</dbReference>
<dbReference type="InterPro" id="IPR001506">
    <property type="entry name" value="Peptidase_M12A"/>
</dbReference>
<feature type="domain" description="Peptidase metallopeptidase" evidence="3">
    <location>
        <begin position="40"/>
        <end position="202"/>
    </location>
</feature>
<comment type="cofactor">
    <cofactor evidence="1">
        <name>Zn(2+)</name>
        <dbReference type="ChEBI" id="CHEBI:29105"/>
    </cofactor>
    <text evidence="1">Binds 1 zinc ion per subunit.</text>
</comment>
<keyword evidence="1" id="KW-0482">Metalloprotease</keyword>
<dbReference type="GO" id="GO:0006508">
    <property type="term" value="P:proteolysis"/>
    <property type="evidence" value="ECO:0007669"/>
    <property type="project" value="UniProtKB-KW"/>
</dbReference>
<dbReference type="GO" id="GO:0008270">
    <property type="term" value="F:zinc ion binding"/>
    <property type="evidence" value="ECO:0007669"/>
    <property type="project" value="InterPro"/>
</dbReference>
<evidence type="ECO:0000256" key="1">
    <source>
        <dbReference type="RuleBase" id="RU361183"/>
    </source>
</evidence>
<keyword evidence="1" id="KW-0378">Hydrolase</keyword>
<keyword evidence="1" id="KW-0732">Signal</keyword>
<dbReference type="EMBL" id="BDGG01000001">
    <property type="protein sequence ID" value="GAU88695.1"/>
    <property type="molecule type" value="Genomic_DNA"/>
</dbReference>
<gene>
    <name evidence="4" type="primary">RvY_01340</name>
    <name evidence="4" type="synonym">RvY_01340.1</name>
    <name evidence="4" type="ORF">RvY_01340-1</name>
</gene>
<dbReference type="EC" id="3.4.24.-" evidence="1"/>
<keyword evidence="1" id="KW-0645">Protease</keyword>
<evidence type="ECO:0000256" key="2">
    <source>
        <dbReference type="SAM" id="MobiDB-lite"/>
    </source>
</evidence>
<dbReference type="Gene3D" id="3.40.390.10">
    <property type="entry name" value="Collagenase (Catalytic Domain)"/>
    <property type="match status" value="1"/>
</dbReference>
<keyword evidence="1" id="KW-0862">Zinc</keyword>